<proteinExistence type="predicted"/>
<reference evidence="2" key="1">
    <citation type="submission" date="2020-04" db="EMBL/GenBank/DDBJ databases">
        <authorList>
            <person name="Chiriac C."/>
            <person name="Salcher M."/>
            <person name="Ghai R."/>
            <person name="Kavagutti S V."/>
        </authorList>
    </citation>
    <scope>NUCLEOTIDE SEQUENCE</scope>
</reference>
<evidence type="ECO:0000313" key="3">
    <source>
        <dbReference type="EMBL" id="CAB5222093.1"/>
    </source>
</evidence>
<organism evidence="2">
    <name type="scientific">uncultured Caudovirales phage</name>
    <dbReference type="NCBI Taxonomy" id="2100421"/>
    <lineage>
        <taxon>Viruses</taxon>
        <taxon>Duplodnaviria</taxon>
        <taxon>Heunggongvirae</taxon>
        <taxon>Uroviricota</taxon>
        <taxon>Caudoviricetes</taxon>
        <taxon>Peduoviridae</taxon>
        <taxon>Maltschvirus</taxon>
        <taxon>Maltschvirus maltsch</taxon>
    </lineage>
</organism>
<evidence type="ECO:0000313" key="2">
    <source>
        <dbReference type="EMBL" id="CAB4131088.1"/>
    </source>
</evidence>
<accession>A0A6J5L8X0</accession>
<feature type="compositionally biased region" description="Basic and acidic residues" evidence="1">
    <location>
        <begin position="1"/>
        <end position="21"/>
    </location>
</feature>
<gene>
    <name evidence="2" type="ORF">UFOVP128_57</name>
    <name evidence="3" type="ORF">UFOVP243_62</name>
</gene>
<feature type="region of interest" description="Disordered" evidence="1">
    <location>
        <begin position="1"/>
        <end position="31"/>
    </location>
</feature>
<dbReference type="EMBL" id="LR796239">
    <property type="protein sequence ID" value="CAB4131088.1"/>
    <property type="molecule type" value="Genomic_DNA"/>
</dbReference>
<protein>
    <submittedName>
        <fullName evidence="2">Uncharacterized protein</fullName>
    </submittedName>
</protein>
<sequence>MAREAGKGDKQRPTDKAKFDNNYDLIFKKQPKTPEEQKAIIELTNMQKELYEKANSVLPK</sequence>
<evidence type="ECO:0000256" key="1">
    <source>
        <dbReference type="SAM" id="MobiDB-lite"/>
    </source>
</evidence>
<name>A0A6J5L8X0_9CAUD</name>
<dbReference type="EMBL" id="LR798296">
    <property type="protein sequence ID" value="CAB5222093.1"/>
    <property type="molecule type" value="Genomic_DNA"/>
</dbReference>